<dbReference type="Gene3D" id="1.10.10.10">
    <property type="entry name" value="Winged helix-like DNA-binding domain superfamily/Winged helix DNA-binding domain"/>
    <property type="match status" value="1"/>
</dbReference>
<dbReference type="PANTHER" id="PTHR33169">
    <property type="entry name" value="PADR-FAMILY TRANSCRIPTIONAL REGULATOR"/>
    <property type="match status" value="1"/>
</dbReference>
<dbReference type="PANTHER" id="PTHR33169:SF14">
    <property type="entry name" value="TRANSCRIPTIONAL REGULATOR RV3488"/>
    <property type="match status" value="1"/>
</dbReference>
<dbReference type="InterPro" id="IPR052509">
    <property type="entry name" value="Metal_resp_DNA-bind_regulator"/>
</dbReference>
<protein>
    <submittedName>
        <fullName evidence="2">Transcriptional regulator, PadR family</fullName>
    </submittedName>
</protein>
<organism evidence="2 3">
    <name type="scientific">Nostocoides japonicum T1-X7</name>
    <dbReference type="NCBI Taxonomy" id="1194083"/>
    <lineage>
        <taxon>Bacteria</taxon>
        <taxon>Bacillati</taxon>
        <taxon>Actinomycetota</taxon>
        <taxon>Actinomycetes</taxon>
        <taxon>Micrococcales</taxon>
        <taxon>Intrasporangiaceae</taxon>
        <taxon>Nostocoides</taxon>
    </lineage>
</organism>
<accession>A0A077M6S7</accession>
<evidence type="ECO:0000313" key="2">
    <source>
        <dbReference type="EMBL" id="CCH79879.1"/>
    </source>
</evidence>
<evidence type="ECO:0000259" key="1">
    <source>
        <dbReference type="Pfam" id="PF03551"/>
    </source>
</evidence>
<dbReference type="RefSeq" id="WP_048551844.1">
    <property type="nucleotide sequence ID" value="NZ_HF570958.1"/>
</dbReference>
<dbReference type="Proteomes" id="UP000035721">
    <property type="component" value="Unassembled WGS sequence"/>
</dbReference>
<dbReference type="SUPFAM" id="SSF46785">
    <property type="entry name" value="Winged helix' DNA-binding domain"/>
    <property type="match status" value="1"/>
</dbReference>
<reference evidence="2 3" key="1">
    <citation type="journal article" date="2013" name="ISME J.">
        <title>A metabolic model for members of the genus Tetrasphaera involved in enhanced biological phosphorus removal.</title>
        <authorList>
            <person name="Kristiansen R."/>
            <person name="Nguyen H.T.T."/>
            <person name="Saunders A.M."/>
            <person name="Nielsen J.L."/>
            <person name="Wimmer R."/>
            <person name="Le V.Q."/>
            <person name="McIlroy S.J."/>
            <person name="Petrovski S."/>
            <person name="Seviour R.J."/>
            <person name="Calteau A."/>
            <person name="Nielsen K.L."/>
            <person name="Nielsen P.H."/>
        </authorList>
    </citation>
    <scope>NUCLEOTIDE SEQUENCE [LARGE SCALE GENOMIC DNA]</scope>
    <source>
        <strain evidence="2 3">T1-X7</strain>
    </source>
</reference>
<dbReference type="EMBL" id="CAJB01000395">
    <property type="protein sequence ID" value="CCH79879.1"/>
    <property type="molecule type" value="Genomic_DNA"/>
</dbReference>
<dbReference type="Pfam" id="PF03551">
    <property type="entry name" value="PadR"/>
    <property type="match status" value="1"/>
</dbReference>
<dbReference type="STRING" id="1194083.BN12_620002"/>
<dbReference type="InterPro" id="IPR005149">
    <property type="entry name" value="Tscrpt_reg_PadR_N"/>
</dbReference>
<comment type="caution">
    <text evidence="2">The sequence shown here is derived from an EMBL/GenBank/DDBJ whole genome shotgun (WGS) entry which is preliminary data.</text>
</comment>
<proteinExistence type="predicted"/>
<dbReference type="AlphaFoldDB" id="A0A077M6S7"/>
<sequence>MPARSPRLTALQFAALAMYEEGPRHPYDVYQEMLRRREDTLVKVRPGTLYHAINRLAADGLLEEHGTDREGNRPERTSYAITDEGVAAATATLREMLGRVAEEYPEFALGVAESSILPPADVADLLSRRADQLRGRLAELDAAEAAVRAKDLPEILWIELTWLRATMRADLDWTECTMARLRSGDLHWEPRH</sequence>
<dbReference type="InterPro" id="IPR036388">
    <property type="entry name" value="WH-like_DNA-bd_sf"/>
</dbReference>
<dbReference type="InterPro" id="IPR036390">
    <property type="entry name" value="WH_DNA-bd_sf"/>
</dbReference>
<keyword evidence="3" id="KW-1185">Reference proteome</keyword>
<evidence type="ECO:0000313" key="3">
    <source>
        <dbReference type="Proteomes" id="UP000035721"/>
    </source>
</evidence>
<name>A0A077M6S7_9MICO</name>
<feature type="domain" description="Transcription regulator PadR N-terminal" evidence="1">
    <location>
        <begin position="16"/>
        <end position="88"/>
    </location>
</feature>
<gene>
    <name evidence="2" type="ORF">BN12_620002</name>
</gene>
<dbReference type="OrthoDB" id="8443918at2"/>